<evidence type="ECO:0000313" key="1">
    <source>
        <dbReference type="EMBL" id="EGC01964.1"/>
    </source>
</evidence>
<proteinExistence type="predicted"/>
<sequence>MDEIFVITIFCKQYNLFVQKTVYCELTNICCNEKGSVIYYICKGTCPI</sequence>
<evidence type="ECO:0000313" key="2">
    <source>
        <dbReference type="Proteomes" id="UP000004259"/>
    </source>
</evidence>
<name>E9SFJ7_RUMAL</name>
<dbReference type="AlphaFoldDB" id="E9SFJ7"/>
<reference evidence="1 2" key="1">
    <citation type="submission" date="2011-02" db="EMBL/GenBank/DDBJ databases">
        <authorList>
            <person name="Nelson K.E."/>
            <person name="Sutton G."/>
            <person name="Torralba M."/>
            <person name="Durkin S."/>
            <person name="Harkins D."/>
            <person name="Montgomery R."/>
            <person name="Ziemer C."/>
            <person name="Klaassens E."/>
            <person name="Ocuiv P."/>
            <person name="Morrison M."/>
        </authorList>
    </citation>
    <scope>NUCLEOTIDE SEQUENCE [LARGE SCALE GENOMIC DNA]</scope>
    <source>
        <strain evidence="1 2">8</strain>
    </source>
</reference>
<dbReference type="EMBL" id="ADKM02000118">
    <property type="protein sequence ID" value="EGC01964.1"/>
    <property type="molecule type" value="Genomic_DNA"/>
</dbReference>
<keyword evidence="2" id="KW-1185">Reference proteome</keyword>
<gene>
    <name evidence="1" type="ORF">CUS_5263</name>
</gene>
<dbReference type="Proteomes" id="UP000004259">
    <property type="component" value="Unassembled WGS sequence"/>
</dbReference>
<protein>
    <submittedName>
        <fullName evidence="1">Uncharacterized protein</fullName>
    </submittedName>
</protein>
<organism evidence="1 2">
    <name type="scientific">Ruminococcus albus 8</name>
    <dbReference type="NCBI Taxonomy" id="246199"/>
    <lineage>
        <taxon>Bacteria</taxon>
        <taxon>Bacillati</taxon>
        <taxon>Bacillota</taxon>
        <taxon>Clostridia</taxon>
        <taxon>Eubacteriales</taxon>
        <taxon>Oscillospiraceae</taxon>
        <taxon>Ruminococcus</taxon>
    </lineage>
</organism>
<accession>E9SFJ7</accession>
<comment type="caution">
    <text evidence="1">The sequence shown here is derived from an EMBL/GenBank/DDBJ whole genome shotgun (WGS) entry which is preliminary data.</text>
</comment>